<protein>
    <recommendedName>
        <fullName evidence="7">Guanine nucleotide-binding protein-like 3 homolog</fullName>
    </recommendedName>
</protein>
<dbReference type="GO" id="GO:0005730">
    <property type="term" value="C:nucleolus"/>
    <property type="evidence" value="ECO:0007669"/>
    <property type="project" value="UniProtKB-SubCell"/>
</dbReference>
<dbReference type="GO" id="GO:0005525">
    <property type="term" value="F:GTP binding"/>
    <property type="evidence" value="ECO:0007669"/>
    <property type="project" value="UniProtKB-KW"/>
</dbReference>
<keyword evidence="4" id="KW-0342">GTP-binding</keyword>
<evidence type="ECO:0000313" key="11">
    <source>
        <dbReference type="EnsemblMetazoa" id="GBRI006813-PA"/>
    </source>
</evidence>
<dbReference type="Gene3D" id="1.10.1580.10">
    <property type="match status" value="1"/>
</dbReference>
<organism evidence="11 12">
    <name type="scientific">Glossina brevipalpis</name>
    <dbReference type="NCBI Taxonomy" id="37001"/>
    <lineage>
        <taxon>Eukaryota</taxon>
        <taxon>Metazoa</taxon>
        <taxon>Ecdysozoa</taxon>
        <taxon>Arthropoda</taxon>
        <taxon>Hexapoda</taxon>
        <taxon>Insecta</taxon>
        <taxon>Pterygota</taxon>
        <taxon>Neoptera</taxon>
        <taxon>Endopterygota</taxon>
        <taxon>Diptera</taxon>
        <taxon>Brachycera</taxon>
        <taxon>Muscomorpha</taxon>
        <taxon>Hippoboscoidea</taxon>
        <taxon>Glossinidae</taxon>
        <taxon>Glossina</taxon>
    </lineage>
</organism>
<dbReference type="GO" id="GO:0051239">
    <property type="term" value="P:regulation of multicellular organismal process"/>
    <property type="evidence" value="ECO:0007669"/>
    <property type="project" value="UniProtKB-ARBA"/>
</dbReference>
<dbReference type="AlphaFoldDB" id="A0A1A9W576"/>
<evidence type="ECO:0000256" key="9">
    <source>
        <dbReference type="SAM" id="MobiDB-lite"/>
    </source>
</evidence>
<dbReference type="InterPro" id="IPR014813">
    <property type="entry name" value="Gnl3_N_dom"/>
</dbReference>
<dbReference type="FunFam" id="1.10.1580.10:FF:000002">
    <property type="entry name" value="Guanine nucleotide-binding protein-like 3 (nucleolar)-like"/>
    <property type="match status" value="1"/>
</dbReference>
<feature type="coiled-coil region" evidence="8">
    <location>
        <begin position="61"/>
        <end position="108"/>
    </location>
</feature>
<dbReference type="Pfam" id="PF01926">
    <property type="entry name" value="MMR_HSR1"/>
    <property type="match status" value="1"/>
</dbReference>
<evidence type="ECO:0000256" key="6">
    <source>
        <dbReference type="ARBA" id="ARBA00059892"/>
    </source>
</evidence>
<dbReference type="SUPFAM" id="SSF52540">
    <property type="entry name" value="P-loop containing nucleoside triphosphate hydrolases"/>
    <property type="match status" value="1"/>
</dbReference>
<keyword evidence="3 8" id="KW-0175">Coiled coil</keyword>
<name>A0A1A9W576_9MUSC</name>
<keyword evidence="5" id="KW-0539">Nucleus</keyword>
<feature type="domain" description="CP-type G" evidence="10">
    <location>
        <begin position="143"/>
        <end position="327"/>
    </location>
</feature>
<dbReference type="VEuPathDB" id="VectorBase:GBRI006813"/>
<comment type="function">
    <text evidence="6">May play a role in regulating cellular proliferation.</text>
</comment>
<dbReference type="InterPro" id="IPR006073">
    <property type="entry name" value="GTP-bd"/>
</dbReference>
<evidence type="ECO:0000256" key="2">
    <source>
        <dbReference type="ARBA" id="ARBA00022741"/>
    </source>
</evidence>
<evidence type="ECO:0000256" key="7">
    <source>
        <dbReference type="ARBA" id="ARBA00069022"/>
    </source>
</evidence>
<dbReference type="CDD" id="cd04178">
    <property type="entry name" value="Nucleostemin_like"/>
    <property type="match status" value="1"/>
</dbReference>
<dbReference type="InterPro" id="IPR050755">
    <property type="entry name" value="TRAFAC_YlqF/YawG_RiboMat"/>
</dbReference>
<dbReference type="FunFam" id="3.40.50.300:FF:000571">
    <property type="entry name" value="Guanine nucleotide-binding protein-like NSN1"/>
    <property type="match status" value="1"/>
</dbReference>
<dbReference type="PANTHER" id="PTHR11089:SF30">
    <property type="entry name" value="GUANINE NUCLEOTIDE-BINDING PROTEIN-LIKE 3 HOMOLOG"/>
    <property type="match status" value="1"/>
</dbReference>
<reference evidence="12" key="1">
    <citation type="submission" date="2014-03" db="EMBL/GenBank/DDBJ databases">
        <authorList>
            <person name="Aksoy S."/>
            <person name="Warren W."/>
            <person name="Wilson R.K."/>
        </authorList>
    </citation>
    <scope>NUCLEOTIDE SEQUENCE [LARGE SCALE GENOMIC DNA]</scope>
    <source>
        <strain evidence="12">IAEA</strain>
    </source>
</reference>
<feature type="region of interest" description="Disordered" evidence="9">
    <location>
        <begin position="1"/>
        <end position="50"/>
    </location>
</feature>
<dbReference type="CDD" id="cd00882">
    <property type="entry name" value="Ras_like_GTPase"/>
    <property type="match status" value="1"/>
</dbReference>
<dbReference type="PROSITE" id="PS51721">
    <property type="entry name" value="G_CP"/>
    <property type="match status" value="1"/>
</dbReference>
<evidence type="ECO:0000256" key="8">
    <source>
        <dbReference type="SAM" id="Coils"/>
    </source>
</evidence>
<dbReference type="EnsemblMetazoa" id="GBRI006813-RA">
    <property type="protein sequence ID" value="GBRI006813-PA"/>
    <property type="gene ID" value="GBRI006813"/>
</dbReference>
<dbReference type="InterPro" id="IPR023179">
    <property type="entry name" value="GTP-bd_ortho_bundle_sf"/>
</dbReference>
<dbReference type="Gene3D" id="3.40.50.300">
    <property type="entry name" value="P-loop containing nucleotide triphosphate hydrolases"/>
    <property type="match status" value="1"/>
</dbReference>
<evidence type="ECO:0000259" key="10">
    <source>
        <dbReference type="PROSITE" id="PS51721"/>
    </source>
</evidence>
<dbReference type="InterPro" id="IPR030378">
    <property type="entry name" value="G_CP_dom"/>
</dbReference>
<keyword evidence="12" id="KW-1185">Reference proteome</keyword>
<dbReference type="GO" id="GO:0050793">
    <property type="term" value="P:regulation of developmental process"/>
    <property type="evidence" value="ECO:0007669"/>
    <property type="project" value="UniProtKB-ARBA"/>
</dbReference>
<proteinExistence type="predicted"/>
<dbReference type="STRING" id="37001.A0A1A9W576"/>
<dbReference type="Pfam" id="PF08701">
    <property type="entry name" value="GN3L_Grn1"/>
    <property type="match status" value="1"/>
</dbReference>
<evidence type="ECO:0000256" key="3">
    <source>
        <dbReference type="ARBA" id="ARBA00023054"/>
    </source>
</evidence>
<dbReference type="PANTHER" id="PTHR11089">
    <property type="entry name" value="GTP-BINDING PROTEIN-RELATED"/>
    <property type="match status" value="1"/>
</dbReference>
<sequence>MALKRLKTKKSKRITGRLKHKIQKKVREHNRKIRRDAKKNPIKKGSKKQKLIQIPNICPFKEDILKEVEEVKRRKEEERLKRREDFKREKEQHKLKSLEALVNDADQRGAVHSIIHEHETKEGEEGKQYKNIGDKEQSLKQYFKEFKKVLENADVVLEVVDARDPLGTRCCEVERAVKVAPGNKRLVLILNKADLVPKENLNNWLKYFRQFGPVTAFKASTQDQNSKLGRRKFKQMSTEKAMQGSICLGAELLMSMLGNYCRNKGIKTSIKVGVVGIPNVGKSSIINSLIRGKSCSVGCTPGVTKAMQEVALDSKITLIDCPGIVFTNNLKNENVPAVLKNAQRVGDVKDPFTVAESILKRASKDFFCKLYDITDYESFEEFFAKKAARMGKFMKKGVPDVLAAARSVLNDWNTGKIKYCTEPPELTKFDEAHVSAAIVHEEARAFNVDDFEAMETDILNKFDIKEQDVMKIDSTGPVESKMFECDVEGGKEQCNAVIDETEVPRKRTKCISEENVINQKQDCTMDLEGNQALNKTIKQQMRKRKKQSARNEKKVNNIVQVLDSFTLDASNDGKYDFDTDYVIE</sequence>
<evidence type="ECO:0000313" key="12">
    <source>
        <dbReference type="Proteomes" id="UP000091820"/>
    </source>
</evidence>
<evidence type="ECO:0000256" key="1">
    <source>
        <dbReference type="ARBA" id="ARBA00004604"/>
    </source>
</evidence>
<evidence type="ECO:0000256" key="5">
    <source>
        <dbReference type="ARBA" id="ARBA00023242"/>
    </source>
</evidence>
<dbReference type="Proteomes" id="UP000091820">
    <property type="component" value="Unassembled WGS sequence"/>
</dbReference>
<accession>A0A1A9W576</accession>
<comment type="subcellular location">
    <subcellularLocation>
        <location evidence="1">Nucleus</location>
        <location evidence="1">Nucleolus</location>
    </subcellularLocation>
</comment>
<keyword evidence="2" id="KW-0547">Nucleotide-binding</keyword>
<dbReference type="InterPro" id="IPR027417">
    <property type="entry name" value="P-loop_NTPase"/>
</dbReference>
<reference evidence="11" key="2">
    <citation type="submission" date="2020-05" db="UniProtKB">
        <authorList>
            <consortium name="EnsemblMetazoa"/>
        </authorList>
    </citation>
    <scope>IDENTIFICATION</scope>
    <source>
        <strain evidence="11">IAEA</strain>
    </source>
</reference>
<evidence type="ECO:0000256" key="4">
    <source>
        <dbReference type="ARBA" id="ARBA00023134"/>
    </source>
</evidence>